<feature type="domain" description="Condensation" evidence="2">
    <location>
        <begin position="8"/>
        <end position="455"/>
    </location>
</feature>
<protein>
    <recommendedName>
        <fullName evidence="4">Polyketide synthase modules and related proteins</fullName>
    </recommendedName>
</protein>
<proteinExistence type="predicted"/>
<dbReference type="PANTHER" id="PTHR45527">
    <property type="entry name" value="NONRIBOSOMAL PEPTIDE SYNTHETASE"/>
    <property type="match status" value="1"/>
</dbReference>
<dbReference type="CDD" id="cd19531">
    <property type="entry name" value="LCL_NRPS-like"/>
    <property type="match status" value="1"/>
</dbReference>
<dbReference type="Gene3D" id="3.30.559.30">
    <property type="entry name" value="Nonribosomal peptide synthetase, condensation domain"/>
    <property type="match status" value="1"/>
</dbReference>
<dbReference type="Gene3D" id="3.30.559.10">
    <property type="entry name" value="Chloramphenicol acetyltransferase-like domain"/>
    <property type="match status" value="1"/>
</dbReference>
<dbReference type="GO" id="GO:0043041">
    <property type="term" value="P:amino acid activation for nonribosomal peptide biosynthetic process"/>
    <property type="evidence" value="ECO:0007669"/>
    <property type="project" value="TreeGrafter"/>
</dbReference>
<organism evidence="3">
    <name type="scientific">hydrothermal vent metagenome</name>
    <dbReference type="NCBI Taxonomy" id="652676"/>
    <lineage>
        <taxon>unclassified sequences</taxon>
        <taxon>metagenomes</taxon>
        <taxon>ecological metagenomes</taxon>
    </lineage>
</organism>
<dbReference type="GO" id="GO:0031177">
    <property type="term" value="F:phosphopantetheine binding"/>
    <property type="evidence" value="ECO:0007669"/>
    <property type="project" value="TreeGrafter"/>
</dbReference>
<dbReference type="PANTHER" id="PTHR45527:SF1">
    <property type="entry name" value="FATTY ACID SYNTHASE"/>
    <property type="match status" value="1"/>
</dbReference>
<dbReference type="GO" id="GO:0003824">
    <property type="term" value="F:catalytic activity"/>
    <property type="evidence" value="ECO:0007669"/>
    <property type="project" value="InterPro"/>
</dbReference>
<dbReference type="EMBL" id="UOEU01000125">
    <property type="protein sequence ID" value="VAW30980.1"/>
    <property type="molecule type" value="Genomic_DNA"/>
</dbReference>
<reference evidence="3" key="1">
    <citation type="submission" date="2018-06" db="EMBL/GenBank/DDBJ databases">
        <authorList>
            <person name="Zhirakovskaya E."/>
        </authorList>
    </citation>
    <scope>NUCLEOTIDE SEQUENCE</scope>
</reference>
<evidence type="ECO:0000259" key="1">
    <source>
        <dbReference type="Pfam" id="PF00501"/>
    </source>
</evidence>
<dbReference type="InterPro" id="IPR042099">
    <property type="entry name" value="ANL_N_sf"/>
</dbReference>
<dbReference type="Pfam" id="PF00501">
    <property type="entry name" value="AMP-binding"/>
    <property type="match status" value="1"/>
</dbReference>
<dbReference type="GO" id="GO:0005829">
    <property type="term" value="C:cytosol"/>
    <property type="evidence" value="ECO:0007669"/>
    <property type="project" value="TreeGrafter"/>
</dbReference>
<evidence type="ECO:0000259" key="2">
    <source>
        <dbReference type="Pfam" id="PF00668"/>
    </source>
</evidence>
<sequence length="739" mass="83512">MTPKPETRTHYPLSVAQQGIWFLWKLEPDNPYYTAQGAIHLRGQIDAAILQRAWQALIDRHVILRAKFGMDENGRPVQSFPQRQEDLQLIDLTHLSEETREAHIKTFMYEKGQQPLDLEKSNLLQASLFKLADDSYEMPVTFHEITLDLWGWSNMIQDLSVLYDGFRRGEANPLPPLSFSFADYLLWEGEAIRKTTLQEQEAYWQAQLAGQLPVLNLPTDRPHPKSPTYRGDAQAVMLDAGLTAQLKKSSQQQGVTLFMTLLTAFNILLRQYAGQDDLIIGAPLTNRAHDQAEKLVGFFLNMLPLRTQFSDNPSFADVLAQVCDTVTGAISNAEYPFSWMLEWAKTARDVSVSPVFQVMFNMLNLPQSNVQLDDLSLSFSELDTGYIKYDLALYAHEHGDEIFLQLAYLTDLFDASTIERMLNNLVVILQQGVAQPERPLTKLTLMTEAERRTILHDWNQTAQDFAVELTISQLFEQQGILNDTQPKLLLVQESVDRFDDFTGTKVCLDRDWRTVDQQPVTNLPSITTPENLINVVYTSATTGRPKGALIPMSAVLNRLLWMWHEYPFVVGDRAVLQKSYALVAATWELFGALLKGVPTLILQPDDMRDPQALWQQLTQHKVSHLLSSPALIESVLHAAGRESTAWDSLRFATTSAEPIPPLMVQHWRETFPGVPLLNLYGSTECSSNATQYDAAQLPETAVRVPIGKPLPNIQVYVLDTHSQPFPSVPQANCAFLEHV</sequence>
<dbReference type="GO" id="GO:0044550">
    <property type="term" value="P:secondary metabolite biosynthetic process"/>
    <property type="evidence" value="ECO:0007669"/>
    <property type="project" value="TreeGrafter"/>
</dbReference>
<dbReference type="InterPro" id="IPR001242">
    <property type="entry name" value="Condensation_dom"/>
</dbReference>
<dbReference type="Gene3D" id="3.40.50.12780">
    <property type="entry name" value="N-terminal domain of ligase-like"/>
    <property type="match status" value="1"/>
</dbReference>
<dbReference type="Pfam" id="PF00668">
    <property type="entry name" value="Condensation"/>
    <property type="match status" value="1"/>
</dbReference>
<evidence type="ECO:0008006" key="4">
    <source>
        <dbReference type="Google" id="ProtNLM"/>
    </source>
</evidence>
<dbReference type="InterPro" id="IPR000873">
    <property type="entry name" value="AMP-dep_synth/lig_dom"/>
</dbReference>
<feature type="domain" description="AMP-dependent synthetase/ligase" evidence="1">
    <location>
        <begin position="476"/>
        <end position="726"/>
    </location>
</feature>
<dbReference type="InterPro" id="IPR023213">
    <property type="entry name" value="CAT-like_dom_sf"/>
</dbReference>
<gene>
    <name evidence="3" type="ORF">MNBD_CHLOROFLEXI01-1804</name>
</gene>
<dbReference type="SUPFAM" id="SSF52777">
    <property type="entry name" value="CoA-dependent acyltransferases"/>
    <property type="match status" value="2"/>
</dbReference>
<dbReference type="AlphaFoldDB" id="A0A3B0UPC0"/>
<dbReference type="SUPFAM" id="SSF56801">
    <property type="entry name" value="Acetyl-CoA synthetase-like"/>
    <property type="match status" value="1"/>
</dbReference>
<accession>A0A3B0UPC0</accession>
<name>A0A3B0UPC0_9ZZZZ</name>
<evidence type="ECO:0000313" key="3">
    <source>
        <dbReference type="EMBL" id="VAW30980.1"/>
    </source>
</evidence>